<dbReference type="STRING" id="456320.Mvol_0180"/>
<dbReference type="AlphaFoldDB" id="D7DRT0"/>
<dbReference type="EMBL" id="CP002057">
    <property type="protein sequence ID" value="ADI35840.1"/>
    <property type="molecule type" value="Genomic_DNA"/>
</dbReference>
<dbReference type="Proteomes" id="UP000007722">
    <property type="component" value="Chromosome"/>
</dbReference>
<dbReference type="InParanoid" id="D7DRT0"/>
<dbReference type="InterPro" id="IPR054648">
    <property type="entry name" value="TudS-rel"/>
</dbReference>
<evidence type="ECO:0000313" key="2">
    <source>
        <dbReference type="Proteomes" id="UP000007722"/>
    </source>
</evidence>
<evidence type="ECO:0000313" key="1">
    <source>
        <dbReference type="EMBL" id="ADI35840.1"/>
    </source>
</evidence>
<dbReference type="OrthoDB" id="240616at2157"/>
<dbReference type="NCBIfam" id="NF045597">
    <property type="entry name" value="TudS_rel_CD3072"/>
    <property type="match status" value="1"/>
</dbReference>
<dbReference type="eggNOG" id="arCOG02433">
    <property type="taxonomic scope" value="Archaea"/>
</dbReference>
<reference evidence="1 2" key="1">
    <citation type="submission" date="2010-05" db="EMBL/GenBank/DDBJ databases">
        <title>Complete sequence of Methanococcus voltae A3.</title>
        <authorList>
            <consortium name="US DOE Joint Genome Institute"/>
            <person name="Lucas S."/>
            <person name="Copeland A."/>
            <person name="Lapidus A."/>
            <person name="Cheng J.-F."/>
            <person name="Bruce D."/>
            <person name="Goodwin L."/>
            <person name="Pitluck S."/>
            <person name="Lowry S."/>
            <person name="Clum A."/>
            <person name="Land M."/>
            <person name="Hauser L."/>
            <person name="Kyrpides N."/>
            <person name="Mikhailova N."/>
            <person name="Whitman W.B."/>
            <person name="Woyke T."/>
        </authorList>
    </citation>
    <scope>NUCLEOTIDE SEQUENCE [LARGE SCALE GENOMIC DNA]</scope>
    <source>
        <strain evidence="2">ATCC BAA-1334 / A3</strain>
    </source>
</reference>
<protein>
    <submittedName>
        <fullName evidence="1">Uncharacterized protein</fullName>
    </submittedName>
</protein>
<accession>D7DRT0</accession>
<dbReference type="HOGENOM" id="CLU_120866_1_0_2"/>
<sequence>MNRCKKMAIVAHCILNGNAKVEGICEYEGALKDVINYLMDANYGIIQLPCPETIIYGIKRWGHVKEQFDTPHFRDQSQELLKPVLQQVKNYLDNGYTIDLLVGVDGSPSCGIYKTCSGAEWGGFSSNSNMNEKIKNMEFISEKGIFMDELINMLEANQIDMKYVAIDENNVEESLKYLKSLL</sequence>
<proteinExistence type="predicted"/>
<dbReference type="KEGG" id="mvo:Mvol_0180"/>
<gene>
    <name evidence="1" type="ordered locus">Mvol_0180</name>
</gene>
<name>D7DRT0_METV3</name>
<organism evidence="1 2">
    <name type="scientific">Methanococcus voltae (strain ATCC BAA-1334 / A3)</name>
    <dbReference type="NCBI Taxonomy" id="456320"/>
    <lineage>
        <taxon>Archaea</taxon>
        <taxon>Methanobacteriati</taxon>
        <taxon>Methanobacteriota</taxon>
        <taxon>Methanomada group</taxon>
        <taxon>Methanococci</taxon>
        <taxon>Methanococcales</taxon>
        <taxon>Methanococcaceae</taxon>
        <taxon>Methanococcus</taxon>
    </lineage>
</organism>
<keyword evidence="2" id="KW-1185">Reference proteome</keyword>